<sequence length="303" mass="33595">MIYLALAIICSASIALIFKYSESSNTNRYAITTTNYFTAFMVSLLMILLRGLLTGVEKEIPFLEDFSLVYSGNQTLLTPYGSMLWGVLIGSVAGAFFFLSFIYYQKSVKEYGVGISGTIAKLGILIPMLFSVIVWKEFPTAIQVVGIALSLVSILIVNLSPKSLEKLDFKPIIMLLFVFGGLAEFSTKIYQKYGLNEYKDIFLFAVFFVAFSISAYYTVRAKRKVTRKDLLTGFAVGIPNLFSSYFLILSLDTINTSVAFPVYSAGSIVLINIGGFLLFREKVARKNQVAILLTVIALVLINL</sequence>
<feature type="transmembrane region" description="Helical" evidence="7">
    <location>
        <begin position="172"/>
        <end position="189"/>
    </location>
</feature>
<evidence type="ECO:0000256" key="1">
    <source>
        <dbReference type="ARBA" id="ARBA00004141"/>
    </source>
</evidence>
<keyword evidence="9" id="KW-1185">Reference proteome</keyword>
<evidence type="ECO:0000256" key="6">
    <source>
        <dbReference type="ARBA" id="ARBA00023136"/>
    </source>
</evidence>
<proteinExistence type="inferred from homology"/>
<protein>
    <recommendedName>
        <fullName evidence="10">Multidrug transporter EmrE</fullName>
    </recommendedName>
</protein>
<feature type="transmembrane region" description="Helical" evidence="7">
    <location>
        <begin position="260"/>
        <end position="279"/>
    </location>
</feature>
<evidence type="ECO:0000313" key="9">
    <source>
        <dbReference type="Proteomes" id="UP000664218"/>
    </source>
</evidence>
<comment type="caution">
    <text evidence="8">The sequence shown here is derived from an EMBL/GenBank/DDBJ whole genome shotgun (WGS) entry which is preliminary data.</text>
</comment>
<keyword evidence="3" id="KW-0762">Sugar transport</keyword>
<evidence type="ECO:0000256" key="4">
    <source>
        <dbReference type="ARBA" id="ARBA00022692"/>
    </source>
</evidence>
<evidence type="ECO:0000313" key="8">
    <source>
        <dbReference type="EMBL" id="MBO1265281.1"/>
    </source>
</evidence>
<dbReference type="Proteomes" id="UP000664218">
    <property type="component" value="Unassembled WGS sequence"/>
</dbReference>
<evidence type="ECO:0000256" key="3">
    <source>
        <dbReference type="ARBA" id="ARBA00022597"/>
    </source>
</evidence>
<feature type="transmembrane region" description="Helical" evidence="7">
    <location>
        <begin position="6"/>
        <end position="22"/>
    </location>
</feature>
<dbReference type="InterPro" id="IPR010651">
    <property type="entry name" value="Sugar_transport"/>
</dbReference>
<dbReference type="Gene3D" id="1.10.3730.20">
    <property type="match status" value="2"/>
</dbReference>
<feature type="transmembrane region" description="Helical" evidence="7">
    <location>
        <begin position="141"/>
        <end position="160"/>
    </location>
</feature>
<comment type="subcellular location">
    <subcellularLocation>
        <location evidence="1">Membrane</location>
        <topology evidence="1">Multi-pass membrane protein</topology>
    </subcellularLocation>
</comment>
<dbReference type="Pfam" id="PF06800">
    <property type="entry name" value="Sugar_transport"/>
    <property type="match status" value="1"/>
</dbReference>
<gene>
    <name evidence="8" type="ORF">J3A84_09595</name>
</gene>
<organism evidence="8 9">
    <name type="scientific">Proteiniclasticum aestuarii</name>
    <dbReference type="NCBI Taxonomy" id="2817862"/>
    <lineage>
        <taxon>Bacteria</taxon>
        <taxon>Bacillati</taxon>
        <taxon>Bacillota</taxon>
        <taxon>Clostridia</taxon>
        <taxon>Eubacteriales</taxon>
        <taxon>Clostridiaceae</taxon>
        <taxon>Proteiniclasticum</taxon>
    </lineage>
</organism>
<evidence type="ECO:0000256" key="5">
    <source>
        <dbReference type="ARBA" id="ARBA00022989"/>
    </source>
</evidence>
<keyword evidence="4 7" id="KW-0812">Transmembrane</keyword>
<comment type="similarity">
    <text evidence="2">Belongs to the GRP transporter (TC 2.A.7.5) family.</text>
</comment>
<dbReference type="InterPro" id="IPR037185">
    <property type="entry name" value="EmrE-like"/>
</dbReference>
<dbReference type="SUPFAM" id="SSF103481">
    <property type="entry name" value="Multidrug resistance efflux transporter EmrE"/>
    <property type="match status" value="2"/>
</dbReference>
<evidence type="ECO:0008006" key="10">
    <source>
        <dbReference type="Google" id="ProtNLM"/>
    </source>
</evidence>
<dbReference type="GO" id="GO:0016020">
    <property type="term" value="C:membrane"/>
    <property type="evidence" value="ECO:0007669"/>
    <property type="project" value="UniProtKB-SubCell"/>
</dbReference>
<dbReference type="GO" id="GO:0015144">
    <property type="term" value="F:carbohydrate transmembrane transporter activity"/>
    <property type="evidence" value="ECO:0007669"/>
    <property type="project" value="InterPro"/>
</dbReference>
<name>A0A939H8W7_9CLOT</name>
<accession>A0A939H8W7</accession>
<dbReference type="RefSeq" id="WP_207599810.1">
    <property type="nucleotide sequence ID" value="NZ_JAFNJU010000007.1"/>
</dbReference>
<keyword evidence="6 7" id="KW-0472">Membrane</keyword>
<feature type="transmembrane region" description="Helical" evidence="7">
    <location>
        <begin position="201"/>
        <end position="219"/>
    </location>
</feature>
<reference evidence="8" key="1">
    <citation type="submission" date="2021-03" db="EMBL/GenBank/DDBJ databases">
        <title>Proteiniclasticum marinus sp. nov., isolated from tidal flat sediment.</title>
        <authorList>
            <person name="Namirimu T."/>
            <person name="Yang J.-A."/>
            <person name="Yang S.-H."/>
            <person name="Kim Y.-J."/>
            <person name="Kwon K.K."/>
        </authorList>
    </citation>
    <scope>NUCLEOTIDE SEQUENCE</scope>
    <source>
        <strain evidence="8">SCR006</strain>
    </source>
</reference>
<feature type="transmembrane region" description="Helical" evidence="7">
    <location>
        <begin position="231"/>
        <end position="248"/>
    </location>
</feature>
<evidence type="ECO:0000256" key="7">
    <source>
        <dbReference type="SAM" id="Phobius"/>
    </source>
</evidence>
<dbReference type="AlphaFoldDB" id="A0A939H8W7"/>
<keyword evidence="3" id="KW-0813">Transport</keyword>
<keyword evidence="5 7" id="KW-1133">Transmembrane helix</keyword>
<feature type="transmembrane region" description="Helical" evidence="7">
    <location>
        <begin position="34"/>
        <end position="53"/>
    </location>
</feature>
<feature type="transmembrane region" description="Helical" evidence="7">
    <location>
        <begin position="111"/>
        <end position="135"/>
    </location>
</feature>
<feature type="transmembrane region" description="Helical" evidence="7">
    <location>
        <begin position="83"/>
        <end position="104"/>
    </location>
</feature>
<evidence type="ECO:0000256" key="2">
    <source>
        <dbReference type="ARBA" id="ARBA00006117"/>
    </source>
</evidence>
<dbReference type="EMBL" id="JAFNJU010000007">
    <property type="protein sequence ID" value="MBO1265281.1"/>
    <property type="molecule type" value="Genomic_DNA"/>
</dbReference>